<evidence type="ECO:0000256" key="1">
    <source>
        <dbReference type="ARBA" id="ARBA00004581"/>
    </source>
</evidence>
<dbReference type="GO" id="GO:0042549">
    <property type="term" value="P:photosystem II stabilization"/>
    <property type="evidence" value="ECO:0007669"/>
    <property type="project" value="TreeGrafter"/>
</dbReference>
<accession>A0A8S9NED4</accession>
<keyword evidence="3" id="KW-0150">Chloroplast</keyword>
<dbReference type="EMBL" id="QGKX02001621">
    <property type="protein sequence ID" value="KAF3499343.1"/>
    <property type="molecule type" value="Genomic_DNA"/>
</dbReference>
<dbReference type="GO" id="GO:0009535">
    <property type="term" value="C:chloroplast thylakoid membrane"/>
    <property type="evidence" value="ECO:0007669"/>
    <property type="project" value="UniProtKB-SubCell"/>
</dbReference>
<proteinExistence type="inferred from homology"/>
<keyword evidence="4" id="KW-0602">Photosynthesis</keyword>
<evidence type="ECO:0000256" key="4">
    <source>
        <dbReference type="ARBA" id="ARBA00022531"/>
    </source>
</evidence>
<evidence type="ECO:0000256" key="2">
    <source>
        <dbReference type="ARBA" id="ARBA00010395"/>
    </source>
</evidence>
<organism evidence="10 11">
    <name type="scientific">Brassica cretica</name>
    <name type="common">Mustard</name>
    <dbReference type="NCBI Taxonomy" id="69181"/>
    <lineage>
        <taxon>Eukaryota</taxon>
        <taxon>Viridiplantae</taxon>
        <taxon>Streptophyta</taxon>
        <taxon>Embryophyta</taxon>
        <taxon>Tracheophyta</taxon>
        <taxon>Spermatophyta</taxon>
        <taxon>Magnoliopsida</taxon>
        <taxon>eudicotyledons</taxon>
        <taxon>Gunneridae</taxon>
        <taxon>Pentapetalae</taxon>
        <taxon>rosids</taxon>
        <taxon>malvids</taxon>
        <taxon>Brassicales</taxon>
        <taxon>Brassicaceae</taxon>
        <taxon>Brassiceae</taxon>
        <taxon>Brassica</taxon>
    </lineage>
</organism>
<evidence type="ECO:0000256" key="7">
    <source>
        <dbReference type="ARBA" id="ARBA00023136"/>
    </source>
</evidence>
<keyword evidence="7" id="KW-0472">Membrane</keyword>
<evidence type="ECO:0000313" key="11">
    <source>
        <dbReference type="Proteomes" id="UP000712600"/>
    </source>
</evidence>
<dbReference type="GO" id="GO:0009523">
    <property type="term" value="C:photosystem II"/>
    <property type="evidence" value="ECO:0007669"/>
    <property type="project" value="UniProtKB-KW"/>
</dbReference>
<evidence type="ECO:0000256" key="5">
    <source>
        <dbReference type="ARBA" id="ARBA00022640"/>
    </source>
</evidence>
<comment type="subcellular location">
    <subcellularLocation>
        <location evidence="1">Plastid</location>
        <location evidence="1">Chloroplast thylakoid membrane</location>
        <topology evidence="1">Single-pass membrane protein</topology>
    </subcellularLocation>
</comment>
<evidence type="ECO:0000256" key="8">
    <source>
        <dbReference type="ARBA" id="ARBA00023276"/>
    </source>
</evidence>
<keyword evidence="5" id="KW-0934">Plastid</keyword>
<evidence type="ECO:0000313" key="10">
    <source>
        <dbReference type="EMBL" id="KAF3499343.1"/>
    </source>
</evidence>
<dbReference type="Proteomes" id="UP000712600">
    <property type="component" value="Unassembled WGS sequence"/>
</dbReference>
<protein>
    <recommendedName>
        <fullName evidence="9">PSII 6.1 kDa protein</fullName>
    </recommendedName>
</protein>
<keyword evidence="8" id="KW-0604">Photosystem II</keyword>
<sequence length="76" mass="8091">MGVGVSAAATTALTAVMSNQTMALVDERMSTEGRGLPFGLSNNLCLASPSPSSQEGSAHLFKMVFLGRRIRLFCWI</sequence>
<evidence type="ECO:0000256" key="6">
    <source>
        <dbReference type="ARBA" id="ARBA00023078"/>
    </source>
</evidence>
<comment type="caution">
    <text evidence="10">The sequence shown here is derived from an EMBL/GenBank/DDBJ whole genome shotgun (WGS) entry which is preliminary data.</text>
</comment>
<dbReference type="PANTHER" id="PTHR34552">
    <property type="entry name" value="PHOTOSYSTEM II REACTION CENTER W PROTEIN, CHLOROPLASTIC"/>
    <property type="match status" value="1"/>
</dbReference>
<keyword evidence="6" id="KW-0793">Thylakoid</keyword>
<evidence type="ECO:0000256" key="9">
    <source>
        <dbReference type="ARBA" id="ARBA00031756"/>
    </source>
</evidence>
<dbReference type="Pfam" id="PF07123">
    <property type="entry name" value="PsbW"/>
    <property type="match status" value="1"/>
</dbReference>
<reference evidence="10" key="1">
    <citation type="submission" date="2019-12" db="EMBL/GenBank/DDBJ databases">
        <title>Genome sequencing and annotation of Brassica cretica.</title>
        <authorList>
            <person name="Studholme D.J."/>
            <person name="Sarris P."/>
        </authorList>
    </citation>
    <scope>NUCLEOTIDE SEQUENCE</scope>
    <source>
        <strain evidence="10">PFS-109/04</strain>
        <tissue evidence="10">Leaf</tissue>
    </source>
</reference>
<dbReference type="GO" id="GO:0015979">
    <property type="term" value="P:photosynthesis"/>
    <property type="evidence" value="ECO:0007669"/>
    <property type="project" value="UniProtKB-KW"/>
</dbReference>
<gene>
    <name evidence="10" type="ORF">F2Q69_00041574</name>
</gene>
<evidence type="ECO:0000256" key="3">
    <source>
        <dbReference type="ARBA" id="ARBA00022528"/>
    </source>
</evidence>
<comment type="similarity">
    <text evidence="2">Belongs to the psbW family.</text>
</comment>
<dbReference type="PANTHER" id="PTHR34552:SF12">
    <property type="entry name" value="PHOTOSYSTEM II REACTION CENTER W PROTEIN, CHLOROPLASTIC"/>
    <property type="match status" value="1"/>
</dbReference>
<name>A0A8S9NED4_BRACR</name>
<dbReference type="AlphaFoldDB" id="A0A8S9NED4"/>
<dbReference type="InterPro" id="IPR009806">
    <property type="entry name" value="PSII_PsbW_class2"/>
</dbReference>